<dbReference type="Pfam" id="PF07681">
    <property type="entry name" value="DoxX"/>
    <property type="match status" value="1"/>
</dbReference>
<accession>A0ABX5XK39</accession>
<organism evidence="8 9">
    <name type="scientific">Stieleria magnilauensis</name>
    <dbReference type="NCBI Taxonomy" id="2527963"/>
    <lineage>
        <taxon>Bacteria</taxon>
        <taxon>Pseudomonadati</taxon>
        <taxon>Planctomycetota</taxon>
        <taxon>Planctomycetia</taxon>
        <taxon>Pirellulales</taxon>
        <taxon>Pirellulaceae</taxon>
        <taxon>Stieleria</taxon>
    </lineage>
</organism>
<dbReference type="PANTHER" id="PTHR33452">
    <property type="entry name" value="OXIDOREDUCTASE CATD-RELATED"/>
    <property type="match status" value="1"/>
</dbReference>
<proteinExistence type="inferred from homology"/>
<dbReference type="EC" id="1.-.-.-" evidence="8"/>
<evidence type="ECO:0000256" key="7">
    <source>
        <dbReference type="SAM" id="Phobius"/>
    </source>
</evidence>
<keyword evidence="6 7" id="KW-0472">Membrane</keyword>
<dbReference type="InterPro" id="IPR051907">
    <property type="entry name" value="DoxX-like_oxidoreductase"/>
</dbReference>
<feature type="transmembrane region" description="Helical" evidence="7">
    <location>
        <begin position="80"/>
        <end position="99"/>
    </location>
</feature>
<dbReference type="RefSeq" id="WP_145207761.1">
    <property type="nucleotide sequence ID" value="NZ_CP036432.1"/>
</dbReference>
<dbReference type="GO" id="GO:0016491">
    <property type="term" value="F:oxidoreductase activity"/>
    <property type="evidence" value="ECO:0007669"/>
    <property type="project" value="UniProtKB-KW"/>
</dbReference>
<keyword evidence="3" id="KW-1003">Cell membrane</keyword>
<comment type="similarity">
    <text evidence="2">Belongs to the DoxX family.</text>
</comment>
<evidence type="ECO:0000256" key="6">
    <source>
        <dbReference type="ARBA" id="ARBA00023136"/>
    </source>
</evidence>
<evidence type="ECO:0000256" key="1">
    <source>
        <dbReference type="ARBA" id="ARBA00004651"/>
    </source>
</evidence>
<dbReference type="Proteomes" id="UP000318081">
    <property type="component" value="Chromosome"/>
</dbReference>
<evidence type="ECO:0000313" key="9">
    <source>
        <dbReference type="Proteomes" id="UP000318081"/>
    </source>
</evidence>
<evidence type="ECO:0000256" key="5">
    <source>
        <dbReference type="ARBA" id="ARBA00022989"/>
    </source>
</evidence>
<reference evidence="8 9" key="1">
    <citation type="submission" date="2019-02" db="EMBL/GenBank/DDBJ databases">
        <title>Deep-cultivation of Planctomycetes and their phenomic and genomic characterization uncovers novel biology.</title>
        <authorList>
            <person name="Wiegand S."/>
            <person name="Jogler M."/>
            <person name="Boedeker C."/>
            <person name="Pinto D."/>
            <person name="Vollmers J."/>
            <person name="Rivas-Marin E."/>
            <person name="Kohn T."/>
            <person name="Peeters S.H."/>
            <person name="Heuer A."/>
            <person name="Rast P."/>
            <person name="Oberbeckmann S."/>
            <person name="Bunk B."/>
            <person name="Jeske O."/>
            <person name="Meyerdierks A."/>
            <person name="Storesund J.E."/>
            <person name="Kallscheuer N."/>
            <person name="Luecker S."/>
            <person name="Lage O.M."/>
            <person name="Pohl T."/>
            <person name="Merkel B.J."/>
            <person name="Hornburger P."/>
            <person name="Mueller R.-W."/>
            <person name="Bruemmer F."/>
            <person name="Labrenz M."/>
            <person name="Spormann A.M."/>
            <person name="Op den Camp H."/>
            <person name="Overmann J."/>
            <person name="Amann R."/>
            <person name="Jetten M.S.M."/>
            <person name="Mascher T."/>
            <person name="Medema M.H."/>
            <person name="Devos D.P."/>
            <person name="Kaster A.-K."/>
            <person name="Ovreas L."/>
            <person name="Rohde M."/>
            <person name="Galperin M.Y."/>
            <person name="Jogler C."/>
        </authorList>
    </citation>
    <scope>NUCLEOTIDE SEQUENCE [LARGE SCALE GENOMIC DNA]</scope>
    <source>
        <strain evidence="8 9">TBK1r</strain>
    </source>
</reference>
<keyword evidence="5 7" id="KW-1133">Transmembrane helix</keyword>
<gene>
    <name evidence="8" type="primary">catD</name>
    <name evidence="8" type="ORF">TBK1r_09920</name>
</gene>
<comment type="subcellular location">
    <subcellularLocation>
        <location evidence="1">Cell membrane</location>
        <topology evidence="1">Multi-pass membrane protein</topology>
    </subcellularLocation>
</comment>
<evidence type="ECO:0000256" key="4">
    <source>
        <dbReference type="ARBA" id="ARBA00022692"/>
    </source>
</evidence>
<keyword evidence="9" id="KW-1185">Reference proteome</keyword>
<dbReference type="InterPro" id="IPR032808">
    <property type="entry name" value="DoxX"/>
</dbReference>
<evidence type="ECO:0000256" key="3">
    <source>
        <dbReference type="ARBA" id="ARBA00022475"/>
    </source>
</evidence>
<feature type="transmembrane region" description="Helical" evidence="7">
    <location>
        <begin position="12"/>
        <end position="31"/>
    </location>
</feature>
<feature type="transmembrane region" description="Helical" evidence="7">
    <location>
        <begin position="51"/>
        <end position="73"/>
    </location>
</feature>
<sequence>MLNLNHEKTISAGLLALRVGIGCFMLVHGLAKLNGFSTMADSFPDPIGIGSTLSLVMAIGAEVGCSLLLIVGLATRLASLPLAFTMIVALFVVHAADPWKVKELAAVYLLVYVSLALTGPGLFSVDHALFGRKTSASLTSEETA</sequence>
<protein>
    <submittedName>
        <fullName evidence="8">Oxidoreductase CatD</fullName>
        <ecNumber evidence="8">1.-.-.-</ecNumber>
    </submittedName>
</protein>
<dbReference type="PANTHER" id="PTHR33452:SF1">
    <property type="entry name" value="INNER MEMBRANE PROTEIN YPHA-RELATED"/>
    <property type="match status" value="1"/>
</dbReference>
<keyword evidence="8" id="KW-0560">Oxidoreductase</keyword>
<evidence type="ECO:0000256" key="2">
    <source>
        <dbReference type="ARBA" id="ARBA00006679"/>
    </source>
</evidence>
<dbReference type="EMBL" id="CP036432">
    <property type="protein sequence ID" value="QDV82067.1"/>
    <property type="molecule type" value="Genomic_DNA"/>
</dbReference>
<keyword evidence="4 7" id="KW-0812">Transmembrane</keyword>
<feature type="transmembrane region" description="Helical" evidence="7">
    <location>
        <begin position="105"/>
        <end position="125"/>
    </location>
</feature>
<name>A0ABX5XK39_9BACT</name>
<evidence type="ECO:0000313" key="8">
    <source>
        <dbReference type="EMBL" id="QDV82067.1"/>
    </source>
</evidence>